<name>A0A327Z975_9ACTN</name>
<comment type="caution">
    <text evidence="2">The sequence shown here is derived from an EMBL/GenBank/DDBJ whole genome shotgun (WGS) entry which is preliminary data.</text>
</comment>
<evidence type="ECO:0000313" key="2">
    <source>
        <dbReference type="EMBL" id="RAK35486.1"/>
    </source>
</evidence>
<dbReference type="Proteomes" id="UP000249341">
    <property type="component" value="Unassembled WGS sequence"/>
</dbReference>
<evidence type="ECO:0000256" key="1">
    <source>
        <dbReference type="SAM" id="MobiDB-lite"/>
    </source>
</evidence>
<sequence length="185" mass="18392">MAGCGAPPPAAPVDAPAPVVSAPSVAAIPSLPPVTFVPLDPTTTAPPIATLPTTYPTYPTVTATVPTVPTVPTTSPVTTTSPTPSPTLSHAKKCTGEPTGKQILALLKGNPAVPDATLKVDEGPFCSGVWSFTTVKLATGDAETLSVVTTGKGSTLTLVTAGTDVCNPRVQTEAPVGIRVLACGS</sequence>
<dbReference type="AlphaFoldDB" id="A0A327Z975"/>
<protein>
    <submittedName>
        <fullName evidence="2">Uncharacterized protein</fullName>
    </submittedName>
</protein>
<dbReference type="EMBL" id="QLMJ01000010">
    <property type="protein sequence ID" value="RAK35486.1"/>
    <property type="molecule type" value="Genomic_DNA"/>
</dbReference>
<accession>A0A327Z975</accession>
<evidence type="ECO:0000313" key="3">
    <source>
        <dbReference type="Proteomes" id="UP000249341"/>
    </source>
</evidence>
<keyword evidence="3" id="KW-1185">Reference proteome</keyword>
<feature type="region of interest" description="Disordered" evidence="1">
    <location>
        <begin position="72"/>
        <end position="94"/>
    </location>
</feature>
<feature type="compositionally biased region" description="Low complexity" evidence="1">
    <location>
        <begin position="72"/>
        <end position="82"/>
    </location>
</feature>
<reference evidence="2 3" key="1">
    <citation type="submission" date="2018-06" db="EMBL/GenBank/DDBJ databases">
        <title>Genomic Encyclopedia of Type Strains, Phase III (KMG-III): the genomes of soil and plant-associated and newly described type strains.</title>
        <authorList>
            <person name="Whitman W."/>
        </authorList>
    </citation>
    <scope>NUCLEOTIDE SEQUENCE [LARGE SCALE GENOMIC DNA]</scope>
    <source>
        <strain evidence="2 3">CGMCC 4.7090</strain>
    </source>
</reference>
<gene>
    <name evidence="2" type="ORF">B0I29_110242</name>
</gene>
<organism evidence="2 3">
    <name type="scientific">Actinoplanes lutulentus</name>
    <dbReference type="NCBI Taxonomy" id="1287878"/>
    <lineage>
        <taxon>Bacteria</taxon>
        <taxon>Bacillati</taxon>
        <taxon>Actinomycetota</taxon>
        <taxon>Actinomycetes</taxon>
        <taxon>Micromonosporales</taxon>
        <taxon>Micromonosporaceae</taxon>
        <taxon>Actinoplanes</taxon>
    </lineage>
</organism>
<proteinExistence type="predicted"/>